<reference evidence="3" key="1">
    <citation type="journal article" date="2015" name="Proc. Natl. Acad. Sci. U.S.A.">
        <title>Genome sequencing of adzuki bean (Vigna angularis) provides insight into high starch and low fat accumulation and domestication.</title>
        <authorList>
            <person name="Yang K."/>
            <person name="Tian Z."/>
            <person name="Chen C."/>
            <person name="Luo L."/>
            <person name="Zhao B."/>
            <person name="Wang Z."/>
            <person name="Yu L."/>
            <person name="Li Y."/>
            <person name="Sun Y."/>
            <person name="Li W."/>
            <person name="Chen Y."/>
            <person name="Li Y."/>
            <person name="Zhang Y."/>
            <person name="Ai D."/>
            <person name="Zhao J."/>
            <person name="Shang C."/>
            <person name="Ma Y."/>
            <person name="Wu B."/>
            <person name="Wang M."/>
            <person name="Gao L."/>
            <person name="Sun D."/>
            <person name="Zhang P."/>
            <person name="Guo F."/>
            <person name="Wang W."/>
            <person name="Li Y."/>
            <person name="Wang J."/>
            <person name="Varshney R.K."/>
            <person name="Wang J."/>
            <person name="Ling H.Q."/>
            <person name="Wan P."/>
        </authorList>
    </citation>
    <scope>NUCLEOTIDE SEQUENCE</scope>
    <source>
        <strain evidence="3">cv. Jingnong 6</strain>
    </source>
</reference>
<organism evidence="2 3">
    <name type="scientific">Phaseolus angularis</name>
    <name type="common">Azuki bean</name>
    <name type="synonym">Vigna angularis</name>
    <dbReference type="NCBI Taxonomy" id="3914"/>
    <lineage>
        <taxon>Eukaryota</taxon>
        <taxon>Viridiplantae</taxon>
        <taxon>Streptophyta</taxon>
        <taxon>Embryophyta</taxon>
        <taxon>Tracheophyta</taxon>
        <taxon>Spermatophyta</taxon>
        <taxon>Magnoliopsida</taxon>
        <taxon>eudicotyledons</taxon>
        <taxon>Gunneridae</taxon>
        <taxon>Pentapetalae</taxon>
        <taxon>rosids</taxon>
        <taxon>fabids</taxon>
        <taxon>Fabales</taxon>
        <taxon>Fabaceae</taxon>
        <taxon>Papilionoideae</taxon>
        <taxon>50 kb inversion clade</taxon>
        <taxon>NPAAA clade</taxon>
        <taxon>indigoferoid/millettioid clade</taxon>
        <taxon>Phaseoleae</taxon>
        <taxon>Vigna</taxon>
    </lineage>
</organism>
<gene>
    <name evidence="2" type="ORF">LR48_Vigan08g086100</name>
</gene>
<sequence>MYPLLFNPLQPVKCLQVLLDTPNAGRWKREGCTWVAAGYAALSWTVLLSLLDRVVKLVENKVAAGPCWTCCSTSPLQAAGPKANSFLVAEQVVEGNASARIHLEFPQWFGNQSVGPPPTPTIHPPPTPVVDPTPTTTIHPSPTLAVHHSPTPAADPLPPPVIITPTPPPMLITPTPTPDPTSIPSSSCIAPSKTIIPSIDPDSAGDSEGVDPPLHDRPWIEPYGKGFIPSKVMETNPS</sequence>
<dbReference type="EMBL" id="CM003378">
    <property type="protein sequence ID" value="KOM50034.1"/>
    <property type="molecule type" value="Genomic_DNA"/>
</dbReference>
<evidence type="ECO:0000313" key="3">
    <source>
        <dbReference type="Proteomes" id="UP000053144"/>
    </source>
</evidence>
<evidence type="ECO:0000256" key="1">
    <source>
        <dbReference type="SAM" id="MobiDB-lite"/>
    </source>
</evidence>
<protein>
    <submittedName>
        <fullName evidence="2">Uncharacterized protein</fullName>
    </submittedName>
</protein>
<dbReference type="Gramene" id="KOM50034">
    <property type="protein sequence ID" value="KOM50034"/>
    <property type="gene ID" value="LR48_Vigan08g086100"/>
</dbReference>
<dbReference type="Proteomes" id="UP000053144">
    <property type="component" value="Chromosome 8"/>
</dbReference>
<feature type="region of interest" description="Disordered" evidence="1">
    <location>
        <begin position="175"/>
        <end position="238"/>
    </location>
</feature>
<dbReference type="AlphaFoldDB" id="A0A0L9V5U5"/>
<proteinExistence type="predicted"/>
<accession>A0A0L9V5U5</accession>
<evidence type="ECO:0000313" key="2">
    <source>
        <dbReference type="EMBL" id="KOM50034.1"/>
    </source>
</evidence>
<name>A0A0L9V5U5_PHAAN</name>